<dbReference type="GO" id="GO:0043565">
    <property type="term" value="F:sequence-specific DNA binding"/>
    <property type="evidence" value="ECO:0007669"/>
    <property type="project" value="TreeGrafter"/>
</dbReference>
<feature type="region of interest" description="Disordered" evidence="1">
    <location>
        <begin position="326"/>
        <end position="358"/>
    </location>
</feature>
<dbReference type="Pfam" id="PF09808">
    <property type="entry name" value="SNAPC1"/>
    <property type="match status" value="1"/>
</dbReference>
<dbReference type="OrthoDB" id="20127at2759"/>
<dbReference type="PANTHER" id="PTHR15131:SF3">
    <property type="entry name" value="SNRNA-ACTIVATING PROTEIN COMPLEX SUBUNIT 1"/>
    <property type="match status" value="1"/>
</dbReference>
<dbReference type="GO" id="GO:0019185">
    <property type="term" value="C:snRNA-activating protein complex"/>
    <property type="evidence" value="ECO:0007669"/>
    <property type="project" value="TreeGrafter"/>
</dbReference>
<dbReference type="InterPro" id="IPR019188">
    <property type="entry name" value="SNAPC1"/>
</dbReference>
<dbReference type="AlphaFoldDB" id="A0A8X6IEH2"/>
<keyword evidence="3" id="KW-1185">Reference proteome</keyword>
<feature type="compositionally biased region" description="Basic and acidic residues" evidence="1">
    <location>
        <begin position="235"/>
        <end position="247"/>
    </location>
</feature>
<proteinExistence type="predicted"/>
<feature type="compositionally biased region" description="Basic and acidic residues" evidence="1">
    <location>
        <begin position="328"/>
        <end position="339"/>
    </location>
</feature>
<name>A0A8X6IEH2_NEPPI</name>
<feature type="region of interest" description="Disordered" evidence="1">
    <location>
        <begin position="276"/>
        <end position="297"/>
    </location>
</feature>
<dbReference type="GO" id="GO:0042795">
    <property type="term" value="P:snRNA transcription by RNA polymerase II"/>
    <property type="evidence" value="ECO:0007669"/>
    <property type="project" value="TreeGrafter"/>
</dbReference>
<organism evidence="2 3">
    <name type="scientific">Nephila pilipes</name>
    <name type="common">Giant wood spider</name>
    <name type="synonym">Nephila maculata</name>
    <dbReference type="NCBI Taxonomy" id="299642"/>
    <lineage>
        <taxon>Eukaryota</taxon>
        <taxon>Metazoa</taxon>
        <taxon>Ecdysozoa</taxon>
        <taxon>Arthropoda</taxon>
        <taxon>Chelicerata</taxon>
        <taxon>Arachnida</taxon>
        <taxon>Araneae</taxon>
        <taxon>Araneomorphae</taxon>
        <taxon>Entelegynae</taxon>
        <taxon>Araneoidea</taxon>
        <taxon>Nephilidae</taxon>
        <taxon>Nephila</taxon>
    </lineage>
</organism>
<sequence length="434" mass="49584">MDRVKYIAEGFANDAEKLLCDFIGKNSTEFPVFAEIWKKHNFSCIYLGRSSEKELHDFTHEIFRLTTNFLKSTSFLTQVGGIFLLYALYRNQILSPPVKIRIMEDEFKSILDIRDMFAVESRSLHYVINYLIENSFYFVMYPFLMGPKSVRNLEAHDKTLGEYHPDFPISKRSALTELYESNVLKEIEVLYAQYVEACQLLNVSTLGTFKSGTFKDLASRIEELQKWVRKANKEPELNNCPEEKELEPPPSHQTTPDISIGSRRAQLKAMAFGGTFPSFTDSPENHPGTSGINEGIEPICNGISVPNDLAPKKQRIKGKRRIVRSKRCTSEEVNERSESEPNSNNIEDAPERLKRRKRRSEAFAKTRHYYMDKKEGNLTEPISLTDVSLDIVPKDLFNIASDSDDSDVSADIDDALLSGKEDVESFQLTDVEKV</sequence>
<evidence type="ECO:0000313" key="3">
    <source>
        <dbReference type="Proteomes" id="UP000887013"/>
    </source>
</evidence>
<comment type="caution">
    <text evidence="2">The sequence shown here is derived from an EMBL/GenBank/DDBJ whole genome shotgun (WGS) entry which is preliminary data.</text>
</comment>
<dbReference type="PANTHER" id="PTHR15131">
    <property type="entry name" value="SMALL NUCLEAR RNA ACTIVATING COMPLEX, POLYPEPTIDE 1"/>
    <property type="match status" value="1"/>
</dbReference>
<feature type="compositionally biased region" description="Polar residues" evidence="1">
    <location>
        <begin position="277"/>
        <end position="292"/>
    </location>
</feature>
<gene>
    <name evidence="2" type="primary">AVEN_132207_1</name>
    <name evidence="2" type="ORF">NPIL_238041</name>
</gene>
<protein>
    <recommendedName>
        <fullName evidence="4">snRNA-activating protein complex subunit 1</fullName>
    </recommendedName>
</protein>
<evidence type="ECO:0000256" key="1">
    <source>
        <dbReference type="SAM" id="MobiDB-lite"/>
    </source>
</evidence>
<reference evidence="2" key="1">
    <citation type="submission" date="2020-08" db="EMBL/GenBank/DDBJ databases">
        <title>Multicomponent nature underlies the extraordinary mechanical properties of spider dragline silk.</title>
        <authorList>
            <person name="Kono N."/>
            <person name="Nakamura H."/>
            <person name="Mori M."/>
            <person name="Yoshida Y."/>
            <person name="Ohtoshi R."/>
            <person name="Malay A.D."/>
            <person name="Moran D.A.P."/>
            <person name="Tomita M."/>
            <person name="Numata K."/>
            <person name="Arakawa K."/>
        </authorList>
    </citation>
    <scope>NUCLEOTIDE SEQUENCE</scope>
</reference>
<feature type="region of interest" description="Disordered" evidence="1">
    <location>
        <begin position="235"/>
        <end position="258"/>
    </location>
</feature>
<accession>A0A8X6IEH2</accession>
<dbReference type="EMBL" id="BMAW01043941">
    <property type="protein sequence ID" value="GFS41870.1"/>
    <property type="molecule type" value="Genomic_DNA"/>
</dbReference>
<evidence type="ECO:0008006" key="4">
    <source>
        <dbReference type="Google" id="ProtNLM"/>
    </source>
</evidence>
<dbReference type="GO" id="GO:0042796">
    <property type="term" value="P:snRNA transcription by RNA polymerase III"/>
    <property type="evidence" value="ECO:0007669"/>
    <property type="project" value="TreeGrafter"/>
</dbReference>
<dbReference type="Proteomes" id="UP000887013">
    <property type="component" value="Unassembled WGS sequence"/>
</dbReference>
<evidence type="ECO:0000313" key="2">
    <source>
        <dbReference type="EMBL" id="GFS41870.1"/>
    </source>
</evidence>